<evidence type="ECO:0000313" key="5">
    <source>
        <dbReference type="EMBL" id="KAG2276364.1"/>
    </source>
</evidence>
<keyword evidence="1" id="KW-0436">Ligase</keyword>
<dbReference type="GO" id="GO:0004824">
    <property type="term" value="F:lysine-tRNA ligase activity"/>
    <property type="evidence" value="ECO:0007669"/>
    <property type="project" value="TreeGrafter"/>
</dbReference>
<dbReference type="OrthoDB" id="21243at2759"/>
<sequence length="180" mass="20040">MIPLQVEELRGQGAEQYAYKWEKDTVQISSTRCTNEDFLTALEYGMPPPASGMRSGIDRQVMLLTNSASIRDVIAFPVLKVQRSGRPTFRSRGLDGLRTAFSSVVVTWSLAKLRRSCSFPLRLVSCFKCGGACCDSKLFVGLVLSPVWRLERVKSPVVVMSIRSAGSLWQHVGECYLWSA</sequence>
<dbReference type="SUPFAM" id="SSF55681">
    <property type="entry name" value="Class II aaRS and biotin synthetases"/>
    <property type="match status" value="1"/>
</dbReference>
<accession>A0A8X7QTD2</accession>
<evidence type="ECO:0000256" key="3">
    <source>
        <dbReference type="ARBA" id="ARBA00022840"/>
    </source>
</evidence>
<dbReference type="GO" id="GO:0006430">
    <property type="term" value="P:lysyl-tRNA aminoacylation"/>
    <property type="evidence" value="ECO:0007669"/>
    <property type="project" value="TreeGrafter"/>
</dbReference>
<dbReference type="Pfam" id="PF00152">
    <property type="entry name" value="tRNA-synt_2"/>
    <property type="match status" value="1"/>
</dbReference>
<comment type="caution">
    <text evidence="5">The sequence shown here is derived from an EMBL/GenBank/DDBJ whole genome shotgun (WGS) entry which is preliminary data.</text>
</comment>
<dbReference type="GO" id="GO:0005739">
    <property type="term" value="C:mitochondrion"/>
    <property type="evidence" value="ECO:0007669"/>
    <property type="project" value="TreeGrafter"/>
</dbReference>
<evidence type="ECO:0000313" key="6">
    <source>
        <dbReference type="Proteomes" id="UP000886595"/>
    </source>
</evidence>
<dbReference type="AlphaFoldDB" id="A0A8X7QTD2"/>
<dbReference type="Gene3D" id="3.30.930.10">
    <property type="entry name" value="Bira Bifunctional Protein, Domain 2"/>
    <property type="match status" value="1"/>
</dbReference>
<dbReference type="InterPro" id="IPR045864">
    <property type="entry name" value="aa-tRNA-synth_II/BPL/LPL"/>
</dbReference>
<name>A0A8X7QTD2_BRACI</name>
<keyword evidence="2" id="KW-0547">Nucleotide-binding</keyword>
<keyword evidence="3" id="KW-0067">ATP-binding</keyword>
<dbReference type="PANTHER" id="PTHR42918:SF15">
    <property type="entry name" value="LYSINE--TRNA LIGASE, CHLOROPLASTIC_MITOCHONDRIAL"/>
    <property type="match status" value="1"/>
</dbReference>
<dbReference type="Proteomes" id="UP000886595">
    <property type="component" value="Unassembled WGS sequence"/>
</dbReference>
<dbReference type="GO" id="GO:0005524">
    <property type="term" value="F:ATP binding"/>
    <property type="evidence" value="ECO:0007669"/>
    <property type="project" value="InterPro"/>
</dbReference>
<gene>
    <name evidence="5" type="ORF">Bca52824_058919</name>
</gene>
<keyword evidence="6" id="KW-1185">Reference proteome</keyword>
<dbReference type="InterPro" id="IPR004364">
    <property type="entry name" value="Aa-tRNA-synt_II"/>
</dbReference>
<evidence type="ECO:0000256" key="2">
    <source>
        <dbReference type="ARBA" id="ARBA00022741"/>
    </source>
</evidence>
<dbReference type="GO" id="GO:0005829">
    <property type="term" value="C:cytosol"/>
    <property type="evidence" value="ECO:0007669"/>
    <property type="project" value="TreeGrafter"/>
</dbReference>
<organism evidence="5 6">
    <name type="scientific">Brassica carinata</name>
    <name type="common">Ethiopian mustard</name>
    <name type="synonym">Abyssinian cabbage</name>
    <dbReference type="NCBI Taxonomy" id="52824"/>
    <lineage>
        <taxon>Eukaryota</taxon>
        <taxon>Viridiplantae</taxon>
        <taxon>Streptophyta</taxon>
        <taxon>Embryophyta</taxon>
        <taxon>Tracheophyta</taxon>
        <taxon>Spermatophyta</taxon>
        <taxon>Magnoliopsida</taxon>
        <taxon>eudicotyledons</taxon>
        <taxon>Gunneridae</taxon>
        <taxon>Pentapetalae</taxon>
        <taxon>rosids</taxon>
        <taxon>malvids</taxon>
        <taxon>Brassicales</taxon>
        <taxon>Brassicaceae</taxon>
        <taxon>Brassiceae</taxon>
        <taxon>Brassica</taxon>
    </lineage>
</organism>
<proteinExistence type="predicted"/>
<reference evidence="5 6" key="1">
    <citation type="submission" date="2020-02" db="EMBL/GenBank/DDBJ databases">
        <authorList>
            <person name="Ma Q."/>
            <person name="Huang Y."/>
            <person name="Song X."/>
            <person name="Pei D."/>
        </authorList>
    </citation>
    <scope>NUCLEOTIDE SEQUENCE [LARGE SCALE GENOMIC DNA]</scope>
    <source>
        <strain evidence="5">Sxm20200214</strain>
        <tissue evidence="5">Leaf</tissue>
    </source>
</reference>
<dbReference type="GO" id="GO:0000049">
    <property type="term" value="F:tRNA binding"/>
    <property type="evidence" value="ECO:0007669"/>
    <property type="project" value="TreeGrafter"/>
</dbReference>
<protein>
    <recommendedName>
        <fullName evidence="4">Aminoacyl-tRNA synthetase class II (D/K/N) domain-containing protein</fullName>
    </recommendedName>
</protein>
<dbReference type="EMBL" id="JAAMPC010000012">
    <property type="protein sequence ID" value="KAG2276364.1"/>
    <property type="molecule type" value="Genomic_DNA"/>
</dbReference>
<dbReference type="PANTHER" id="PTHR42918">
    <property type="entry name" value="LYSYL-TRNA SYNTHETASE"/>
    <property type="match status" value="1"/>
</dbReference>
<evidence type="ECO:0000259" key="4">
    <source>
        <dbReference type="Pfam" id="PF00152"/>
    </source>
</evidence>
<evidence type="ECO:0000256" key="1">
    <source>
        <dbReference type="ARBA" id="ARBA00022598"/>
    </source>
</evidence>
<feature type="domain" description="Aminoacyl-tRNA synthetase class II (D/K/N)" evidence="4">
    <location>
        <begin position="31"/>
        <end position="78"/>
    </location>
</feature>